<protein>
    <submittedName>
        <fullName evidence="1">Uncharacterized protein</fullName>
    </submittedName>
</protein>
<name>A0A9D3SPK1_9TELE</name>
<keyword evidence="2" id="KW-1185">Reference proteome</keyword>
<sequence>MERFFQRLKFLIEDTSDFIKECAPSEFHPFINTCVLDSLLAAFHTAYIVFPNIAELLHRNDFFREVISLLNQKMYIEARILCVSELNHEKSDLFGNVKDYFPLIDKLVWPKSSPNDCEIIRKLNCFGNVFILGDPSDPPLILIHRHVPNVPSIALPPHFDDVEKKRIFASFFLLIGKDKHMTMCFQSSESTWHLYDNDPKKPSFQPFDPDDFKNYMICLVGYVNITQLEEYKGIPETGEGAGLSNQHVCPSQHFYQQQSVADVEMEDLSYSVSIPETGEGVGPRLFNQSRQDVYPNFSNQSQLVEDVEMLSCSSSDSD</sequence>
<proteinExistence type="predicted"/>
<gene>
    <name evidence="1" type="ORF">KOW79_005731</name>
</gene>
<dbReference type="EMBL" id="JAHKSW010000006">
    <property type="protein sequence ID" value="KAG7331762.1"/>
    <property type="molecule type" value="Genomic_DNA"/>
</dbReference>
<accession>A0A9D3SPK1</accession>
<evidence type="ECO:0000313" key="1">
    <source>
        <dbReference type="EMBL" id="KAG7331762.1"/>
    </source>
</evidence>
<comment type="caution">
    <text evidence="1">The sequence shown here is derived from an EMBL/GenBank/DDBJ whole genome shotgun (WGS) entry which is preliminary data.</text>
</comment>
<organism evidence="1 2">
    <name type="scientific">Hemibagrus wyckioides</name>
    <dbReference type="NCBI Taxonomy" id="337641"/>
    <lineage>
        <taxon>Eukaryota</taxon>
        <taxon>Metazoa</taxon>
        <taxon>Chordata</taxon>
        <taxon>Craniata</taxon>
        <taxon>Vertebrata</taxon>
        <taxon>Euteleostomi</taxon>
        <taxon>Actinopterygii</taxon>
        <taxon>Neopterygii</taxon>
        <taxon>Teleostei</taxon>
        <taxon>Ostariophysi</taxon>
        <taxon>Siluriformes</taxon>
        <taxon>Bagridae</taxon>
        <taxon>Hemibagrus</taxon>
    </lineage>
</organism>
<evidence type="ECO:0000313" key="2">
    <source>
        <dbReference type="Proteomes" id="UP000824219"/>
    </source>
</evidence>
<dbReference type="OrthoDB" id="8770287at2759"/>
<dbReference type="Proteomes" id="UP000824219">
    <property type="component" value="Linkage Group LG06"/>
</dbReference>
<reference evidence="1 2" key="1">
    <citation type="submission" date="2021-06" db="EMBL/GenBank/DDBJ databases">
        <title>Chromosome-level genome assembly of the red-tail catfish (Hemibagrus wyckioides).</title>
        <authorList>
            <person name="Shao F."/>
        </authorList>
    </citation>
    <scope>NUCLEOTIDE SEQUENCE [LARGE SCALE GENOMIC DNA]</scope>
    <source>
        <strain evidence="1">EC202008001</strain>
        <tissue evidence="1">Blood</tissue>
    </source>
</reference>
<dbReference type="AlphaFoldDB" id="A0A9D3SPK1"/>